<evidence type="ECO:0000256" key="1">
    <source>
        <dbReference type="SAM" id="SignalP"/>
    </source>
</evidence>
<dbReference type="PROSITE" id="PS51257">
    <property type="entry name" value="PROKAR_LIPOPROTEIN"/>
    <property type="match status" value="1"/>
</dbReference>
<feature type="signal peptide" evidence="1">
    <location>
        <begin position="1"/>
        <end position="23"/>
    </location>
</feature>
<dbReference type="PATRIC" id="fig|1339349.3.peg.3515"/>
<feature type="domain" description="DUF4377" evidence="2">
    <location>
        <begin position="54"/>
        <end position="114"/>
    </location>
</feature>
<dbReference type="Proteomes" id="UP000028013">
    <property type="component" value="Unassembled WGS sequence"/>
</dbReference>
<name>A0A078RW25_BACUN</name>
<dbReference type="Pfam" id="PF14302">
    <property type="entry name" value="DUF4377"/>
    <property type="match status" value="1"/>
</dbReference>
<keyword evidence="1" id="KW-0732">Signal</keyword>
<evidence type="ECO:0000313" key="3">
    <source>
        <dbReference type="EMBL" id="KDS48710.1"/>
    </source>
</evidence>
<reference evidence="3 4" key="1">
    <citation type="submission" date="2014-04" db="EMBL/GenBank/DDBJ databases">
        <authorList>
            <person name="Sears C."/>
            <person name="Carroll K."/>
            <person name="Sack B.R."/>
            <person name="Qadri F."/>
            <person name="Myers L.L."/>
            <person name="Chung G.-T."/>
            <person name="Escheverria P."/>
            <person name="Fraser C.M."/>
            <person name="Sadzewicz L."/>
            <person name="Shefchek K.A."/>
            <person name="Tallon L."/>
            <person name="Das S.P."/>
            <person name="Daugherty S."/>
            <person name="Mongodin E.F."/>
        </authorList>
    </citation>
    <scope>NUCLEOTIDE SEQUENCE [LARGE SCALE GENOMIC DNA]</scope>
    <source>
        <strain evidence="3 4">3978 T3 ii</strain>
    </source>
</reference>
<dbReference type="AlphaFoldDB" id="A0A078RW25"/>
<proteinExistence type="predicted"/>
<dbReference type="InterPro" id="IPR025485">
    <property type="entry name" value="DUF4377"/>
</dbReference>
<comment type="caution">
    <text evidence="3">The sequence shown here is derived from an EMBL/GenBank/DDBJ whole genome shotgun (WGS) entry which is preliminary data.</text>
</comment>
<accession>A0A078RW25</accession>
<evidence type="ECO:0000259" key="2">
    <source>
        <dbReference type="Pfam" id="PF14302"/>
    </source>
</evidence>
<dbReference type="GeneID" id="99752386"/>
<feature type="chain" id="PRO_5001744514" description="DUF4377 domain-containing protein" evidence="1">
    <location>
        <begin position="24"/>
        <end position="258"/>
    </location>
</feature>
<gene>
    <name evidence="3" type="ORF">M094_2399</name>
</gene>
<dbReference type="EMBL" id="JNHN01000179">
    <property type="protein sequence ID" value="KDS48710.1"/>
    <property type="molecule type" value="Genomic_DNA"/>
</dbReference>
<organism evidence="3 4">
    <name type="scientific">Bacteroides uniformis str. 3978 T3 ii</name>
    <dbReference type="NCBI Taxonomy" id="1339349"/>
    <lineage>
        <taxon>Bacteria</taxon>
        <taxon>Pseudomonadati</taxon>
        <taxon>Bacteroidota</taxon>
        <taxon>Bacteroidia</taxon>
        <taxon>Bacteroidales</taxon>
        <taxon>Bacteroidaceae</taxon>
        <taxon>Bacteroides</taxon>
    </lineage>
</organism>
<evidence type="ECO:0000313" key="4">
    <source>
        <dbReference type="Proteomes" id="UP000028013"/>
    </source>
</evidence>
<protein>
    <recommendedName>
        <fullName evidence="2">DUF4377 domain-containing protein</fullName>
    </recommendedName>
</protein>
<sequence length="258" mass="29234">MKTKKLFGILSLLIIIGVTSCNSDTPQDNVENIKMKVSSEIGTYQPWGSDHFIDCMLVKEEGKNEYEALDFLGIAGFDYSKGYEYTLLVKKTTLLNPPADASNIAYELVEVLSKVGVEYEYTIEVDGPNPFILSPDGGKYEIPFACKRKKYVAGEFTEEEYAPLKGLRYNMGTNYGTYTSIIKDGDTVGLYKFVIEGIEPYNMEGTPWWYYGIYPADADFFSETEPEPIYKQLFEQPQTEGEEHFIYPIIYASSGTFD</sequence>
<dbReference type="RefSeq" id="WP_005827810.1">
    <property type="nucleotide sequence ID" value="NZ_JNHN01000179.1"/>
</dbReference>